<feature type="DNA-binding region" description="H-T-H motif" evidence="2">
    <location>
        <begin position="42"/>
        <end position="61"/>
    </location>
</feature>
<dbReference type="Pfam" id="PF00440">
    <property type="entry name" value="TetR_N"/>
    <property type="match status" value="1"/>
</dbReference>
<dbReference type="EMBL" id="JBEWLY010000013">
    <property type="protein sequence ID" value="MET1755269.1"/>
    <property type="molecule type" value="Genomic_DNA"/>
</dbReference>
<keyword evidence="1 2" id="KW-0238">DNA-binding</keyword>
<dbReference type="Proteomes" id="UP001548713">
    <property type="component" value="Unassembled WGS sequence"/>
</dbReference>
<dbReference type="PANTHER" id="PTHR43479:SF11">
    <property type="entry name" value="ACREF_ENVCD OPERON REPRESSOR-RELATED"/>
    <property type="match status" value="1"/>
</dbReference>
<evidence type="ECO:0000256" key="1">
    <source>
        <dbReference type="ARBA" id="ARBA00023125"/>
    </source>
</evidence>
<evidence type="ECO:0000313" key="4">
    <source>
        <dbReference type="EMBL" id="MET1755269.1"/>
    </source>
</evidence>
<dbReference type="InterPro" id="IPR009057">
    <property type="entry name" value="Homeodomain-like_sf"/>
</dbReference>
<dbReference type="InterPro" id="IPR001647">
    <property type="entry name" value="HTH_TetR"/>
</dbReference>
<organism evidence="4 5">
    <name type="scientific">Novosphingobium kalidii</name>
    <dbReference type="NCBI Taxonomy" id="3230299"/>
    <lineage>
        <taxon>Bacteria</taxon>
        <taxon>Pseudomonadati</taxon>
        <taxon>Pseudomonadota</taxon>
        <taxon>Alphaproteobacteria</taxon>
        <taxon>Sphingomonadales</taxon>
        <taxon>Sphingomonadaceae</taxon>
        <taxon>Novosphingobium</taxon>
    </lineage>
</organism>
<evidence type="ECO:0000256" key="2">
    <source>
        <dbReference type="PROSITE-ProRule" id="PRU00335"/>
    </source>
</evidence>
<proteinExistence type="predicted"/>
<dbReference type="RefSeq" id="WP_353983743.1">
    <property type="nucleotide sequence ID" value="NZ_JBEWLY010000013.1"/>
</dbReference>
<dbReference type="PANTHER" id="PTHR43479">
    <property type="entry name" value="ACREF/ENVCD OPERON REPRESSOR-RELATED"/>
    <property type="match status" value="1"/>
</dbReference>
<gene>
    <name evidence="4" type="ORF">ABVV53_07340</name>
</gene>
<accession>A0ABV2D0U2</accession>
<dbReference type="Gene3D" id="1.10.357.10">
    <property type="entry name" value="Tetracycline Repressor, domain 2"/>
    <property type="match status" value="1"/>
</dbReference>
<dbReference type="SUPFAM" id="SSF46689">
    <property type="entry name" value="Homeodomain-like"/>
    <property type="match status" value="1"/>
</dbReference>
<keyword evidence="5" id="KW-1185">Reference proteome</keyword>
<evidence type="ECO:0000259" key="3">
    <source>
        <dbReference type="PROSITE" id="PS50977"/>
    </source>
</evidence>
<sequence>MGSSLSGAKLAEPTDARQVRSRKSLHGALLALLEEKAFDQLTIREISGRAGTGYATFFRHYETKEALLGDVASEEIAGLLAMSVPILREANSYESTLALCRYVGEHRKLWSALLAGGAAGIVRNEFIRQARALPSELQRPVGWLPHDLGVVHGTGSLIDALAWWLTVGDAYSSEEFAGIAHRLIIAPLVGDSKVRS</sequence>
<dbReference type="InterPro" id="IPR050624">
    <property type="entry name" value="HTH-type_Tx_Regulator"/>
</dbReference>
<dbReference type="PROSITE" id="PS50977">
    <property type="entry name" value="HTH_TETR_2"/>
    <property type="match status" value="1"/>
</dbReference>
<name>A0ABV2D0U2_9SPHN</name>
<reference evidence="4 5" key="1">
    <citation type="submission" date="2024-07" db="EMBL/GenBank/DDBJ databases">
        <title>Novosphingobium kalidii RD2P27.</title>
        <authorList>
            <person name="Sun J.-Q."/>
        </authorList>
    </citation>
    <scope>NUCLEOTIDE SEQUENCE [LARGE SCALE GENOMIC DNA]</scope>
    <source>
        <strain evidence="4 5">RD2P27</strain>
    </source>
</reference>
<comment type="caution">
    <text evidence="4">The sequence shown here is derived from an EMBL/GenBank/DDBJ whole genome shotgun (WGS) entry which is preliminary data.</text>
</comment>
<protein>
    <submittedName>
        <fullName evidence="4">TetR/AcrR family transcriptional regulator</fullName>
    </submittedName>
</protein>
<evidence type="ECO:0000313" key="5">
    <source>
        <dbReference type="Proteomes" id="UP001548713"/>
    </source>
</evidence>
<feature type="domain" description="HTH tetR-type" evidence="3">
    <location>
        <begin position="19"/>
        <end position="79"/>
    </location>
</feature>